<keyword evidence="3 5" id="KW-1133">Transmembrane helix</keyword>
<evidence type="ECO:0000256" key="2">
    <source>
        <dbReference type="ARBA" id="ARBA00022692"/>
    </source>
</evidence>
<dbReference type="Pfam" id="PF04479">
    <property type="entry name" value="RTA1"/>
    <property type="match status" value="1"/>
</dbReference>
<evidence type="ECO:0000256" key="5">
    <source>
        <dbReference type="SAM" id="Phobius"/>
    </source>
</evidence>
<comment type="subcellular location">
    <subcellularLocation>
        <location evidence="1">Membrane</location>
        <topology evidence="1">Multi-pass membrane protein</topology>
    </subcellularLocation>
</comment>
<evidence type="ECO:0000256" key="3">
    <source>
        <dbReference type="ARBA" id="ARBA00022989"/>
    </source>
</evidence>
<dbReference type="InterPro" id="IPR007568">
    <property type="entry name" value="RTA1"/>
</dbReference>
<feature type="transmembrane region" description="Helical" evidence="5">
    <location>
        <begin position="102"/>
        <end position="124"/>
    </location>
</feature>
<evidence type="ECO:0000256" key="1">
    <source>
        <dbReference type="ARBA" id="ARBA00004141"/>
    </source>
</evidence>
<dbReference type="PANTHER" id="PTHR31465">
    <property type="entry name" value="PROTEIN RTA1-RELATED"/>
    <property type="match status" value="1"/>
</dbReference>
<dbReference type="AlphaFoldDB" id="A0AAD7G5N7"/>
<keyword evidence="7" id="KW-1185">Reference proteome</keyword>
<evidence type="ECO:0000313" key="6">
    <source>
        <dbReference type="EMBL" id="KAJ7662282.1"/>
    </source>
</evidence>
<feature type="transmembrane region" description="Helical" evidence="5">
    <location>
        <begin position="182"/>
        <end position="200"/>
    </location>
</feature>
<dbReference type="GO" id="GO:0016020">
    <property type="term" value="C:membrane"/>
    <property type="evidence" value="ECO:0007669"/>
    <property type="project" value="UniProtKB-SubCell"/>
</dbReference>
<keyword evidence="4 5" id="KW-0472">Membrane</keyword>
<feature type="transmembrane region" description="Helical" evidence="5">
    <location>
        <begin position="20"/>
        <end position="44"/>
    </location>
</feature>
<evidence type="ECO:0000313" key="7">
    <source>
        <dbReference type="Proteomes" id="UP001221757"/>
    </source>
</evidence>
<dbReference type="EMBL" id="JARKIE010000244">
    <property type="protein sequence ID" value="KAJ7662282.1"/>
    <property type="molecule type" value="Genomic_DNA"/>
</dbReference>
<evidence type="ECO:0000256" key="4">
    <source>
        <dbReference type="ARBA" id="ARBA00023136"/>
    </source>
</evidence>
<sequence length="229" mass="24919">MALGFVLRIIFAGSPYSSGLYIIMDLVILLSPCAFLATDYMLLARLVATFNAEISQTCLLIRPSLIVRIFVASDGTTFLLQATGGGLSSQNTASSANLGKTIAMIGLGLQLVSFALFTVLLAVFGLRLPPFKVRGTDQVADCRVLYYTMCLTCIGILIRSIFRIAEFAGGYTGFIATHEGYFYLFDALPLWVAMSLYCLVWPPRFLDSRMGGTAMDSVEAIKMRAVGRV</sequence>
<feature type="transmembrane region" description="Helical" evidence="5">
    <location>
        <begin position="144"/>
        <end position="162"/>
    </location>
</feature>
<reference evidence="6" key="1">
    <citation type="submission" date="2023-03" db="EMBL/GenBank/DDBJ databases">
        <title>Massive genome expansion in bonnet fungi (Mycena s.s.) driven by repeated elements and novel gene families across ecological guilds.</title>
        <authorList>
            <consortium name="Lawrence Berkeley National Laboratory"/>
            <person name="Harder C.B."/>
            <person name="Miyauchi S."/>
            <person name="Viragh M."/>
            <person name="Kuo A."/>
            <person name="Thoen E."/>
            <person name="Andreopoulos B."/>
            <person name="Lu D."/>
            <person name="Skrede I."/>
            <person name="Drula E."/>
            <person name="Henrissat B."/>
            <person name="Morin E."/>
            <person name="Kohler A."/>
            <person name="Barry K."/>
            <person name="LaButti K."/>
            <person name="Morin E."/>
            <person name="Salamov A."/>
            <person name="Lipzen A."/>
            <person name="Mereny Z."/>
            <person name="Hegedus B."/>
            <person name="Baldrian P."/>
            <person name="Stursova M."/>
            <person name="Weitz H."/>
            <person name="Taylor A."/>
            <person name="Grigoriev I.V."/>
            <person name="Nagy L.G."/>
            <person name="Martin F."/>
            <person name="Kauserud H."/>
        </authorList>
    </citation>
    <scope>NUCLEOTIDE SEQUENCE</scope>
    <source>
        <strain evidence="6">CBHHK067</strain>
    </source>
</reference>
<proteinExistence type="predicted"/>
<dbReference type="PANTHER" id="PTHR31465:SF1">
    <property type="entry name" value="PROTEIN RTA1-RELATED"/>
    <property type="match status" value="1"/>
</dbReference>
<protein>
    <submittedName>
        <fullName evidence="6">RTA-like protein</fullName>
    </submittedName>
</protein>
<organism evidence="6 7">
    <name type="scientific">Mycena rosella</name>
    <name type="common">Pink bonnet</name>
    <name type="synonym">Agaricus rosellus</name>
    <dbReference type="NCBI Taxonomy" id="1033263"/>
    <lineage>
        <taxon>Eukaryota</taxon>
        <taxon>Fungi</taxon>
        <taxon>Dikarya</taxon>
        <taxon>Basidiomycota</taxon>
        <taxon>Agaricomycotina</taxon>
        <taxon>Agaricomycetes</taxon>
        <taxon>Agaricomycetidae</taxon>
        <taxon>Agaricales</taxon>
        <taxon>Marasmiineae</taxon>
        <taxon>Mycenaceae</taxon>
        <taxon>Mycena</taxon>
    </lineage>
</organism>
<accession>A0AAD7G5N7</accession>
<comment type="caution">
    <text evidence="6">The sequence shown here is derived from an EMBL/GenBank/DDBJ whole genome shotgun (WGS) entry which is preliminary data.</text>
</comment>
<dbReference type="Proteomes" id="UP001221757">
    <property type="component" value="Unassembled WGS sequence"/>
</dbReference>
<gene>
    <name evidence="6" type="ORF">B0H17DRAFT_1020216</name>
</gene>
<name>A0AAD7G5N7_MYCRO</name>
<keyword evidence="2 5" id="KW-0812">Transmembrane</keyword>
<feature type="transmembrane region" description="Helical" evidence="5">
    <location>
        <begin position="65"/>
        <end position="82"/>
    </location>
</feature>